<dbReference type="InterPro" id="IPR000933">
    <property type="entry name" value="Glyco_hydro_29"/>
</dbReference>
<dbReference type="InterPro" id="IPR017853">
    <property type="entry name" value="GH"/>
</dbReference>
<sequence>QSPRKLSDLLKIYYNSVGRNCVLLLNVPPNTTGLISANDIQRLKEFKSALDTIFTKNLAQTCSVKASSVRGGKGSGFGPESVIWKHEIYVDGKRVATGTTVGYKKLHRLEDGVVTGRSVRIRVIGSRGIPLISSVGLHYDPFWRPTAR</sequence>
<feature type="non-terminal residue" evidence="1">
    <location>
        <position position="1"/>
    </location>
</feature>
<dbReference type="GO" id="GO:0004560">
    <property type="term" value="F:alpha-L-fucosidase activity"/>
    <property type="evidence" value="ECO:0007669"/>
    <property type="project" value="UniProtKB-EC"/>
</dbReference>
<name>A0A699UEM8_TANCI</name>
<dbReference type="Gene3D" id="3.20.20.80">
    <property type="entry name" value="Glycosidases"/>
    <property type="match status" value="1"/>
</dbReference>
<evidence type="ECO:0000313" key="1">
    <source>
        <dbReference type="EMBL" id="GFD21482.1"/>
    </source>
</evidence>
<dbReference type="GO" id="GO:0005764">
    <property type="term" value="C:lysosome"/>
    <property type="evidence" value="ECO:0007669"/>
    <property type="project" value="TreeGrafter"/>
</dbReference>
<gene>
    <name evidence="1" type="ORF">Tci_893451</name>
</gene>
<dbReference type="Gene3D" id="2.60.120.260">
    <property type="entry name" value="Galactose-binding domain-like"/>
    <property type="match status" value="1"/>
</dbReference>
<dbReference type="EMBL" id="BKCJ011330151">
    <property type="protein sequence ID" value="GFD21482.1"/>
    <property type="molecule type" value="Genomic_DNA"/>
</dbReference>
<dbReference type="GO" id="GO:0016139">
    <property type="term" value="P:glycoside catabolic process"/>
    <property type="evidence" value="ECO:0007669"/>
    <property type="project" value="TreeGrafter"/>
</dbReference>
<proteinExistence type="predicted"/>
<accession>A0A699UEM8</accession>
<reference evidence="1" key="1">
    <citation type="journal article" date="2019" name="Sci. Rep.">
        <title>Draft genome of Tanacetum cinerariifolium, the natural source of mosquito coil.</title>
        <authorList>
            <person name="Yamashiro T."/>
            <person name="Shiraishi A."/>
            <person name="Satake H."/>
            <person name="Nakayama K."/>
        </authorList>
    </citation>
    <scope>NUCLEOTIDE SEQUENCE</scope>
</reference>
<dbReference type="PANTHER" id="PTHR10030">
    <property type="entry name" value="ALPHA-L-FUCOSIDASE"/>
    <property type="match status" value="1"/>
</dbReference>
<organism evidence="1">
    <name type="scientific">Tanacetum cinerariifolium</name>
    <name type="common">Dalmatian daisy</name>
    <name type="synonym">Chrysanthemum cinerariifolium</name>
    <dbReference type="NCBI Taxonomy" id="118510"/>
    <lineage>
        <taxon>Eukaryota</taxon>
        <taxon>Viridiplantae</taxon>
        <taxon>Streptophyta</taxon>
        <taxon>Embryophyta</taxon>
        <taxon>Tracheophyta</taxon>
        <taxon>Spermatophyta</taxon>
        <taxon>Magnoliopsida</taxon>
        <taxon>eudicotyledons</taxon>
        <taxon>Gunneridae</taxon>
        <taxon>Pentapetalae</taxon>
        <taxon>asterids</taxon>
        <taxon>campanulids</taxon>
        <taxon>Asterales</taxon>
        <taxon>Asteraceae</taxon>
        <taxon>Asteroideae</taxon>
        <taxon>Anthemideae</taxon>
        <taxon>Anthemidinae</taxon>
        <taxon>Tanacetum</taxon>
    </lineage>
</organism>
<dbReference type="AlphaFoldDB" id="A0A699UEM8"/>
<dbReference type="SUPFAM" id="SSF51445">
    <property type="entry name" value="(Trans)glycosidases"/>
    <property type="match status" value="1"/>
</dbReference>
<dbReference type="PANTHER" id="PTHR10030:SF37">
    <property type="entry name" value="ALPHA-L-FUCOSIDASE-RELATED"/>
    <property type="match status" value="1"/>
</dbReference>
<comment type="caution">
    <text evidence="1">The sequence shown here is derived from an EMBL/GenBank/DDBJ whole genome shotgun (WGS) entry which is preliminary data.</text>
</comment>
<protein>
    <submittedName>
        <fullName evidence="1">Alpha-L-fucosidase 1-like</fullName>
    </submittedName>
</protein>
<dbReference type="GO" id="GO:0006004">
    <property type="term" value="P:fucose metabolic process"/>
    <property type="evidence" value="ECO:0007669"/>
    <property type="project" value="TreeGrafter"/>
</dbReference>